<dbReference type="SUPFAM" id="SSF56112">
    <property type="entry name" value="Protein kinase-like (PK-like)"/>
    <property type="match status" value="1"/>
</dbReference>
<dbReference type="Gene3D" id="1.10.510.10">
    <property type="entry name" value="Transferase(Phosphotransferase) domain 1"/>
    <property type="match status" value="1"/>
</dbReference>
<dbReference type="InterPro" id="IPR000719">
    <property type="entry name" value="Prot_kinase_dom"/>
</dbReference>
<dbReference type="PROSITE" id="PS00108">
    <property type="entry name" value="PROTEIN_KINASE_ST"/>
    <property type="match status" value="1"/>
</dbReference>
<sequence>MVAMGMRFLHGLPVPIIHRDLKPLNCIFDSEQEMLKLADFGESRLFRKDGSTSPKPNFFPSFDLTLQMTTNIGSACWARC</sequence>
<evidence type="ECO:0000313" key="3">
    <source>
        <dbReference type="Proteomes" id="UP001209570"/>
    </source>
</evidence>
<dbReference type="InterPro" id="IPR008271">
    <property type="entry name" value="Ser/Thr_kinase_AS"/>
</dbReference>
<dbReference type="GO" id="GO:0007165">
    <property type="term" value="P:signal transduction"/>
    <property type="evidence" value="ECO:0007669"/>
    <property type="project" value="TreeGrafter"/>
</dbReference>
<feature type="domain" description="Protein kinase" evidence="1">
    <location>
        <begin position="1"/>
        <end position="80"/>
    </location>
</feature>
<reference evidence="2" key="1">
    <citation type="submission" date="2021-12" db="EMBL/GenBank/DDBJ databases">
        <title>Prjna785345.</title>
        <authorList>
            <person name="Rujirawat T."/>
            <person name="Krajaejun T."/>
        </authorList>
    </citation>
    <scope>NUCLEOTIDE SEQUENCE</scope>
    <source>
        <strain evidence="2">Pi057C3</strain>
    </source>
</reference>
<dbReference type="GO" id="GO:0005737">
    <property type="term" value="C:cytoplasm"/>
    <property type="evidence" value="ECO:0007669"/>
    <property type="project" value="TreeGrafter"/>
</dbReference>
<organism evidence="2 3">
    <name type="scientific">Pythium insidiosum</name>
    <name type="common">Pythiosis disease agent</name>
    <dbReference type="NCBI Taxonomy" id="114742"/>
    <lineage>
        <taxon>Eukaryota</taxon>
        <taxon>Sar</taxon>
        <taxon>Stramenopiles</taxon>
        <taxon>Oomycota</taxon>
        <taxon>Peronosporomycetes</taxon>
        <taxon>Pythiales</taxon>
        <taxon>Pythiaceae</taxon>
        <taxon>Pythium</taxon>
    </lineage>
</organism>
<evidence type="ECO:0000259" key="1">
    <source>
        <dbReference type="PROSITE" id="PS50011"/>
    </source>
</evidence>
<dbReference type="GO" id="GO:0005524">
    <property type="term" value="F:ATP binding"/>
    <property type="evidence" value="ECO:0007669"/>
    <property type="project" value="InterPro"/>
</dbReference>
<comment type="caution">
    <text evidence="2">The sequence shown here is derived from an EMBL/GenBank/DDBJ whole genome shotgun (WGS) entry which is preliminary data.</text>
</comment>
<dbReference type="GO" id="GO:0004672">
    <property type="term" value="F:protein kinase activity"/>
    <property type="evidence" value="ECO:0007669"/>
    <property type="project" value="InterPro"/>
</dbReference>
<gene>
    <name evidence="2" type="ORF">P43SY_010548</name>
</gene>
<protein>
    <recommendedName>
        <fullName evidence="1">Protein kinase domain-containing protein</fullName>
    </recommendedName>
</protein>
<dbReference type="Pfam" id="PF00069">
    <property type="entry name" value="Pkinase"/>
    <property type="match status" value="1"/>
</dbReference>
<dbReference type="PROSITE" id="PS50011">
    <property type="entry name" value="PROTEIN_KINASE_DOM"/>
    <property type="match status" value="1"/>
</dbReference>
<keyword evidence="3" id="KW-1185">Reference proteome</keyword>
<proteinExistence type="predicted"/>
<dbReference type="InterPro" id="IPR011009">
    <property type="entry name" value="Kinase-like_dom_sf"/>
</dbReference>
<dbReference type="EMBL" id="JAKCXM010004293">
    <property type="protein sequence ID" value="KAJ0389265.1"/>
    <property type="molecule type" value="Genomic_DNA"/>
</dbReference>
<accession>A0AAD5LQP5</accession>
<dbReference type="PANTHER" id="PTHR23257:SF963">
    <property type="entry name" value="AT08303P"/>
    <property type="match status" value="1"/>
</dbReference>
<dbReference type="PANTHER" id="PTHR23257">
    <property type="entry name" value="SERINE-THREONINE PROTEIN KINASE"/>
    <property type="match status" value="1"/>
</dbReference>
<evidence type="ECO:0000313" key="2">
    <source>
        <dbReference type="EMBL" id="KAJ0389265.1"/>
    </source>
</evidence>
<name>A0AAD5LQP5_PYTIN</name>
<dbReference type="AlphaFoldDB" id="A0AAD5LQP5"/>
<dbReference type="Proteomes" id="UP001209570">
    <property type="component" value="Unassembled WGS sequence"/>
</dbReference>
<dbReference type="InterPro" id="IPR050167">
    <property type="entry name" value="Ser_Thr_protein_kinase"/>
</dbReference>